<dbReference type="CDD" id="cd11644">
    <property type="entry name" value="Precorrin-6Y-MT"/>
    <property type="match status" value="1"/>
</dbReference>
<dbReference type="UniPathway" id="UPA00148"/>
<keyword evidence="3 7" id="KW-0489">Methyltransferase</keyword>
<evidence type="ECO:0000259" key="6">
    <source>
        <dbReference type="Pfam" id="PF00590"/>
    </source>
</evidence>
<reference evidence="7 8" key="1">
    <citation type="submission" date="2016-10" db="EMBL/GenBank/DDBJ databases">
        <authorList>
            <person name="de Groot N.N."/>
        </authorList>
    </citation>
    <scope>NUCLEOTIDE SEQUENCE [LARGE SCALE GENOMIC DNA]</scope>
    <source>
        <strain evidence="7 8">DSM 18978</strain>
    </source>
</reference>
<dbReference type="InterPro" id="IPR014776">
    <property type="entry name" value="4pyrrole_Mease_sub2"/>
</dbReference>
<evidence type="ECO:0000313" key="7">
    <source>
        <dbReference type="EMBL" id="SCX80203.1"/>
    </source>
</evidence>
<dbReference type="AlphaFoldDB" id="A0A1G5AQM5"/>
<comment type="pathway">
    <text evidence="1">Cofactor biosynthesis; adenosylcobalamin biosynthesis.</text>
</comment>
<feature type="domain" description="Tetrapyrrole methylase" evidence="6">
    <location>
        <begin position="3"/>
        <end position="186"/>
    </location>
</feature>
<dbReference type="InterPro" id="IPR050714">
    <property type="entry name" value="Cobalamin_biosynth_MTase"/>
</dbReference>
<dbReference type="GO" id="GO:0008276">
    <property type="term" value="F:protein methyltransferase activity"/>
    <property type="evidence" value="ECO:0007669"/>
    <property type="project" value="InterPro"/>
</dbReference>
<evidence type="ECO:0000256" key="5">
    <source>
        <dbReference type="ARBA" id="ARBA00022691"/>
    </source>
</evidence>
<protein>
    <submittedName>
        <fullName evidence="7">Precorrin-6Y C5,15-methyltransferase (Decarboxylating)</fullName>
    </submittedName>
</protein>
<accession>A0A1G5AQM5</accession>
<dbReference type="GO" id="GO:0032259">
    <property type="term" value="P:methylation"/>
    <property type="evidence" value="ECO:0007669"/>
    <property type="project" value="UniProtKB-KW"/>
</dbReference>
<dbReference type="Gene3D" id="3.40.1010.10">
    <property type="entry name" value="Cobalt-precorrin-4 Transmethylase, Domain 1"/>
    <property type="match status" value="1"/>
</dbReference>
<dbReference type="InterPro" id="IPR014777">
    <property type="entry name" value="4pyrrole_Mease_sub1"/>
</dbReference>
<evidence type="ECO:0000256" key="4">
    <source>
        <dbReference type="ARBA" id="ARBA00022679"/>
    </source>
</evidence>
<evidence type="ECO:0000313" key="8">
    <source>
        <dbReference type="Proteomes" id="UP000198636"/>
    </source>
</evidence>
<evidence type="ECO:0000256" key="1">
    <source>
        <dbReference type="ARBA" id="ARBA00004953"/>
    </source>
</evidence>
<dbReference type="RefSeq" id="WP_091539025.1">
    <property type="nucleotide sequence ID" value="NZ_FMUS01000001.1"/>
</dbReference>
<dbReference type="EMBL" id="FMUS01000001">
    <property type="protein sequence ID" value="SCX80203.1"/>
    <property type="molecule type" value="Genomic_DNA"/>
</dbReference>
<name>A0A1G5AQM5_9FIRM</name>
<evidence type="ECO:0000256" key="2">
    <source>
        <dbReference type="ARBA" id="ARBA00022573"/>
    </source>
</evidence>
<dbReference type="STRING" id="1120976.SAMN03080606_00250"/>
<keyword evidence="8" id="KW-1185">Reference proteome</keyword>
<dbReference type="InterPro" id="IPR035996">
    <property type="entry name" value="4pyrrol_Methylase_sf"/>
</dbReference>
<dbReference type="PANTHER" id="PTHR43182">
    <property type="entry name" value="COBALT-PRECORRIN-6B C(15)-METHYLTRANSFERASE (DECARBOXYLATING)"/>
    <property type="match status" value="1"/>
</dbReference>
<dbReference type="InterPro" id="IPR012818">
    <property type="entry name" value="CbiE"/>
</dbReference>
<dbReference type="OrthoDB" id="9780707at2"/>
<keyword evidence="4 7" id="KW-0808">Transferase</keyword>
<dbReference type="GO" id="GO:0009236">
    <property type="term" value="P:cobalamin biosynthetic process"/>
    <property type="evidence" value="ECO:0007669"/>
    <property type="project" value="UniProtKB-UniPathway"/>
</dbReference>
<organism evidence="7 8">
    <name type="scientific">Alkaliphilus peptidifermentans DSM 18978</name>
    <dbReference type="NCBI Taxonomy" id="1120976"/>
    <lineage>
        <taxon>Bacteria</taxon>
        <taxon>Bacillati</taxon>
        <taxon>Bacillota</taxon>
        <taxon>Clostridia</taxon>
        <taxon>Peptostreptococcales</taxon>
        <taxon>Natronincolaceae</taxon>
        <taxon>Alkaliphilus</taxon>
    </lineage>
</organism>
<proteinExistence type="predicted"/>
<dbReference type="Pfam" id="PF00590">
    <property type="entry name" value="TP_methylase"/>
    <property type="match status" value="1"/>
</dbReference>
<dbReference type="NCBIfam" id="TIGR02467">
    <property type="entry name" value="CbiE"/>
    <property type="match status" value="1"/>
</dbReference>
<evidence type="ECO:0000256" key="3">
    <source>
        <dbReference type="ARBA" id="ARBA00022603"/>
    </source>
</evidence>
<sequence length="206" mass="23287">MNKLYVIGIGPGNRDYILPLAHKTINHCQILIGGKRNLNSFPAFEGERVIIGKDLNTVVDLIKLNLSSKKIGVIVSGDTGFYSMLDYLKKFFEEDQLEVIPGISSFQYLFAKVKKPWHQTLLMSLHGRRDDYITKLRDKASITLLTDSIYTPDIIAKELMEAGLDEVEMIVGENLSYEEERIIRGNPLAVLEAKPYKMAVVVILNE</sequence>
<dbReference type="PANTHER" id="PTHR43182:SF1">
    <property type="entry name" value="COBALT-PRECORRIN-7 C(5)-METHYLTRANSFERASE"/>
    <property type="match status" value="1"/>
</dbReference>
<dbReference type="Proteomes" id="UP000198636">
    <property type="component" value="Unassembled WGS sequence"/>
</dbReference>
<dbReference type="SUPFAM" id="SSF53790">
    <property type="entry name" value="Tetrapyrrole methylase"/>
    <property type="match status" value="1"/>
</dbReference>
<dbReference type="InterPro" id="IPR000878">
    <property type="entry name" value="4pyrrol_Mease"/>
</dbReference>
<dbReference type="Gene3D" id="3.30.950.10">
    <property type="entry name" value="Methyltransferase, Cobalt-precorrin-4 Transmethylase, Domain 2"/>
    <property type="match status" value="1"/>
</dbReference>
<keyword evidence="5" id="KW-0949">S-adenosyl-L-methionine</keyword>
<keyword evidence="2" id="KW-0169">Cobalamin biosynthesis</keyword>
<gene>
    <name evidence="7" type="ORF">SAMN03080606_00250</name>
</gene>